<dbReference type="SUPFAM" id="SSF48403">
    <property type="entry name" value="Ankyrin repeat"/>
    <property type="match status" value="1"/>
</dbReference>
<dbReference type="SMART" id="SM00248">
    <property type="entry name" value="ANK"/>
    <property type="match status" value="4"/>
</dbReference>
<protein>
    <recommendedName>
        <fullName evidence="6">Ankyrin</fullName>
    </recommendedName>
</protein>
<keyword evidence="1" id="KW-0677">Repeat</keyword>
<keyword evidence="5" id="KW-1185">Reference proteome</keyword>
<evidence type="ECO:0000313" key="5">
    <source>
        <dbReference type="Proteomes" id="UP000827133"/>
    </source>
</evidence>
<accession>A0A9P8DCN8</accession>
<dbReference type="InterPro" id="IPR036770">
    <property type="entry name" value="Ankyrin_rpt-contain_sf"/>
</dbReference>
<dbReference type="PROSITE" id="PS50088">
    <property type="entry name" value="ANK_REPEAT"/>
    <property type="match status" value="1"/>
</dbReference>
<dbReference type="PANTHER" id="PTHR24123:SF33">
    <property type="entry name" value="PROTEIN HOS4"/>
    <property type="match status" value="1"/>
</dbReference>
<dbReference type="PANTHER" id="PTHR24123">
    <property type="entry name" value="ANKYRIN REPEAT-CONTAINING"/>
    <property type="match status" value="1"/>
</dbReference>
<reference evidence="4" key="1">
    <citation type="journal article" date="2021" name="Mol. Plant Microbe Interact.">
        <title>Telomere to telomere genome assembly of Fusarium musae F31, causal agent of crown rot disease of banana.</title>
        <authorList>
            <person name="Degradi L."/>
            <person name="Tava V."/>
            <person name="Kunova A."/>
            <person name="Cortesi P."/>
            <person name="Saracchi M."/>
            <person name="Pasquali M."/>
        </authorList>
    </citation>
    <scope>NUCLEOTIDE SEQUENCE</scope>
    <source>
        <strain evidence="4">F31</strain>
    </source>
</reference>
<comment type="caution">
    <text evidence="4">The sequence shown here is derived from an EMBL/GenBank/DDBJ whole genome shotgun (WGS) entry which is preliminary data.</text>
</comment>
<dbReference type="InterPro" id="IPR051165">
    <property type="entry name" value="Multifunctional_ANK_Repeat"/>
</dbReference>
<feature type="repeat" description="ANK" evidence="3">
    <location>
        <begin position="162"/>
        <end position="191"/>
    </location>
</feature>
<evidence type="ECO:0000256" key="3">
    <source>
        <dbReference type="PROSITE-ProRule" id="PRU00023"/>
    </source>
</evidence>
<dbReference type="Proteomes" id="UP000827133">
    <property type="component" value="Unassembled WGS sequence"/>
</dbReference>
<dbReference type="Pfam" id="PF12796">
    <property type="entry name" value="Ank_2"/>
    <property type="match status" value="1"/>
</dbReference>
<sequence>MEAVFLLLCNGAEVNMEGGRYGTALQAACANHGADVHVQSGYFGSVWHVAAAIPAWNRQAHATLRLLLKNGADVNHCHREFGTVLQVAVEHLTSDVEDRIQVLLDNGADANLGAGLYGFPLQSACLAPRDYPTQRLNTGGLVYLVDNCADIDVNQTGGLFVTALQAAAHEGKTEGVIKLLEKGADVNLRGGRYGSSLNAAAVKGYWDIVEILLKAGAKADCYLFSEVDEEWLERIAKEDGCNAVERYRNFWDKVKWYENEYKEAEAS</sequence>
<gene>
    <name evidence="4" type="ORF">J7337_007926</name>
</gene>
<dbReference type="InterPro" id="IPR002110">
    <property type="entry name" value="Ankyrin_rpt"/>
</dbReference>
<dbReference type="KEGG" id="fmu:J7337_007926"/>
<dbReference type="RefSeq" id="XP_044678470.1">
    <property type="nucleotide sequence ID" value="XM_044825553.1"/>
</dbReference>
<dbReference type="AlphaFoldDB" id="A0A9P8DCN8"/>
<keyword evidence="2 3" id="KW-0040">ANK repeat</keyword>
<dbReference type="Gene3D" id="1.25.40.20">
    <property type="entry name" value="Ankyrin repeat-containing domain"/>
    <property type="match status" value="1"/>
</dbReference>
<evidence type="ECO:0000256" key="2">
    <source>
        <dbReference type="ARBA" id="ARBA00023043"/>
    </source>
</evidence>
<evidence type="ECO:0008006" key="6">
    <source>
        <dbReference type="Google" id="ProtNLM"/>
    </source>
</evidence>
<dbReference type="EMBL" id="JAHBCI010000006">
    <property type="protein sequence ID" value="KAG9499470.1"/>
    <property type="molecule type" value="Genomic_DNA"/>
</dbReference>
<proteinExistence type="predicted"/>
<dbReference type="GeneID" id="68315782"/>
<organism evidence="4 5">
    <name type="scientific">Fusarium musae</name>
    <dbReference type="NCBI Taxonomy" id="1042133"/>
    <lineage>
        <taxon>Eukaryota</taxon>
        <taxon>Fungi</taxon>
        <taxon>Dikarya</taxon>
        <taxon>Ascomycota</taxon>
        <taxon>Pezizomycotina</taxon>
        <taxon>Sordariomycetes</taxon>
        <taxon>Hypocreomycetidae</taxon>
        <taxon>Hypocreales</taxon>
        <taxon>Nectriaceae</taxon>
        <taxon>Fusarium</taxon>
    </lineage>
</organism>
<evidence type="ECO:0000313" key="4">
    <source>
        <dbReference type="EMBL" id="KAG9499470.1"/>
    </source>
</evidence>
<name>A0A9P8DCN8_9HYPO</name>
<evidence type="ECO:0000256" key="1">
    <source>
        <dbReference type="ARBA" id="ARBA00022737"/>
    </source>
</evidence>